<sequence length="151" mass="17124">MSVPEFGVALRLYTEKFMDDDDFDTLHRHIHLSPSNCWRALVPTSATYDPSLSKASALALTLRYLHAILAHTLTGRLESTSVANTHDAYFLWSMVNRHVFDLAYFIALAIPHQTERHRRGVIFIGLYVTRLAQYFDLLNTVTQASSITLIG</sequence>
<keyword evidence="2" id="KW-1185">Reference proteome</keyword>
<accession>A0ABR0NN08</accession>
<gene>
    <name evidence="1" type="ORF">PVK06_030328</name>
</gene>
<name>A0ABR0NN08_GOSAR</name>
<dbReference type="EMBL" id="JARKNE010000009">
    <property type="protein sequence ID" value="KAK5802711.1"/>
    <property type="molecule type" value="Genomic_DNA"/>
</dbReference>
<reference evidence="1 2" key="1">
    <citation type="submission" date="2023-03" db="EMBL/GenBank/DDBJ databases">
        <title>WGS of Gossypium arboreum.</title>
        <authorList>
            <person name="Yu D."/>
        </authorList>
    </citation>
    <scope>NUCLEOTIDE SEQUENCE [LARGE SCALE GENOMIC DNA]</scope>
    <source>
        <tissue evidence="1">Leaf</tissue>
    </source>
</reference>
<dbReference type="Proteomes" id="UP001358586">
    <property type="component" value="Chromosome 9"/>
</dbReference>
<evidence type="ECO:0000313" key="2">
    <source>
        <dbReference type="Proteomes" id="UP001358586"/>
    </source>
</evidence>
<organism evidence="1 2">
    <name type="scientific">Gossypium arboreum</name>
    <name type="common">Tree cotton</name>
    <name type="synonym">Gossypium nanking</name>
    <dbReference type="NCBI Taxonomy" id="29729"/>
    <lineage>
        <taxon>Eukaryota</taxon>
        <taxon>Viridiplantae</taxon>
        <taxon>Streptophyta</taxon>
        <taxon>Embryophyta</taxon>
        <taxon>Tracheophyta</taxon>
        <taxon>Spermatophyta</taxon>
        <taxon>Magnoliopsida</taxon>
        <taxon>eudicotyledons</taxon>
        <taxon>Gunneridae</taxon>
        <taxon>Pentapetalae</taxon>
        <taxon>rosids</taxon>
        <taxon>malvids</taxon>
        <taxon>Malvales</taxon>
        <taxon>Malvaceae</taxon>
        <taxon>Malvoideae</taxon>
        <taxon>Gossypium</taxon>
    </lineage>
</organism>
<protein>
    <submittedName>
        <fullName evidence="1">Uncharacterized protein</fullName>
    </submittedName>
</protein>
<comment type="caution">
    <text evidence="1">The sequence shown here is derived from an EMBL/GenBank/DDBJ whole genome shotgun (WGS) entry which is preliminary data.</text>
</comment>
<evidence type="ECO:0000313" key="1">
    <source>
        <dbReference type="EMBL" id="KAK5802711.1"/>
    </source>
</evidence>
<proteinExistence type="predicted"/>